<evidence type="ECO:0000259" key="2">
    <source>
        <dbReference type="Pfam" id="PF17936"/>
    </source>
</evidence>
<name>A0A147DUQ3_9MICO</name>
<evidence type="ECO:0000256" key="1">
    <source>
        <dbReference type="SAM" id="MobiDB-lite"/>
    </source>
</evidence>
<evidence type="ECO:0000313" key="3">
    <source>
        <dbReference type="EMBL" id="KTR54362.1"/>
    </source>
</evidence>
<comment type="caution">
    <text evidence="3">The sequence shown here is derived from an EMBL/GenBank/DDBJ whole genome shotgun (WGS) entry which is preliminary data.</text>
</comment>
<proteinExistence type="predicted"/>
<dbReference type="PATRIC" id="fig|465820.4.peg.910"/>
<dbReference type="InterPro" id="IPR041498">
    <property type="entry name" value="Big_6"/>
</dbReference>
<feature type="domain" description="Bacterial Ig" evidence="2">
    <location>
        <begin position="471"/>
        <end position="543"/>
    </location>
</feature>
<protein>
    <recommendedName>
        <fullName evidence="2">Bacterial Ig domain-containing protein</fullName>
    </recommendedName>
</protein>
<evidence type="ECO:0000313" key="4">
    <source>
        <dbReference type="Proteomes" id="UP000072763"/>
    </source>
</evidence>
<gene>
    <name evidence="3" type="ORF">NS359_00355</name>
</gene>
<reference evidence="3 4" key="1">
    <citation type="journal article" date="2016" name="Front. Microbiol.">
        <title>Genomic Resource of Rice Seed Associated Bacteria.</title>
        <authorList>
            <person name="Midha S."/>
            <person name="Bansal K."/>
            <person name="Sharma S."/>
            <person name="Kumar N."/>
            <person name="Patil P.P."/>
            <person name="Chaudhry V."/>
            <person name="Patil P.B."/>
        </authorList>
    </citation>
    <scope>NUCLEOTIDE SEQUENCE [LARGE SCALE GENOMIC DNA]</scope>
    <source>
        <strain evidence="3 4">NS359</strain>
    </source>
</reference>
<organism evidence="3 4">
    <name type="scientific">Curtobacterium oceanosedimentum</name>
    <dbReference type="NCBI Taxonomy" id="465820"/>
    <lineage>
        <taxon>Bacteria</taxon>
        <taxon>Bacillati</taxon>
        <taxon>Actinomycetota</taxon>
        <taxon>Actinomycetes</taxon>
        <taxon>Micrococcales</taxon>
        <taxon>Microbacteriaceae</taxon>
        <taxon>Curtobacterium</taxon>
    </lineage>
</organism>
<dbReference type="EMBL" id="LDRC01000002">
    <property type="protein sequence ID" value="KTR54362.1"/>
    <property type="molecule type" value="Genomic_DNA"/>
</dbReference>
<dbReference type="STRING" id="465820.NS263_07740"/>
<sequence length="735" mass="76562">MSAAVVLGVGAVPAHADTAPRAVDLDLGTAVLQRGDTGAVDIGFSEIGGRPGSVEGEVTVTAPAGTKIPASDNDAVGQYRNPGWPAWLATSSLRLTDARVNASRTQATYRLQAPADFNTNVQLRFAIPVEVMPTAPLDSHLSYTATGTRAGGPTGSWSVNGSTPTTVAAGLEGTGGSTTTLQRGTPTPVPVRATTTTRFGAVDGTVVVSAPAGTVFAPDQTTVSGWYEETGGARHEDGVLLTGGEPLEGGKRYRWKWRSGSTWTVGPATRLGWDVAVQTPPDAPASPGRLTAMLSGSTAQGPFSAEATTPTTVPVNDEVLVGADASPVFLERGATTPVESRLRTTVTTSSPLAGSNAQFTAPVGTTIADDAAIRGAYRLPGSEQWTAFDRDQLVDGALTDDRTAVTYRWDTTGWNLPAGTLLRFAVPVATPGDAPAGDGALTMTVTGSTPAGTFAASSSTSVQIPEAPVLAPVDLHNERVVAGWDNVLRGDAEPNATLRITDRFGAELASVTVDPNGSWTAVLPVAVNASELRLGLEQTLGDTTEPGGAVTLPSVAPPSVASSTTTMVPGLLNRFEGTGPAGARYRVVNRWGTDLVPGTSDIPAAGSWQFDRTVSNGAVSFAFRLQLAIDGWEARTPEFSASAASLVPATVTTKTVVPGTENRFEGTGTAAATYRVVNDWGTELVPGERTIGDDRHWEFRRVVDHRARDFRFRIEQRRGSQVLLSDLFVLPAAER</sequence>
<feature type="region of interest" description="Disordered" evidence="1">
    <location>
        <begin position="172"/>
        <end position="191"/>
    </location>
</feature>
<dbReference type="Pfam" id="PF17936">
    <property type="entry name" value="Big_6"/>
    <property type="match status" value="1"/>
</dbReference>
<dbReference type="AlphaFoldDB" id="A0A147DUQ3"/>
<accession>A0A147DUQ3</accession>
<dbReference type="Proteomes" id="UP000072763">
    <property type="component" value="Unassembled WGS sequence"/>
</dbReference>